<dbReference type="GO" id="GO:0030915">
    <property type="term" value="C:Smc5-Smc6 complex"/>
    <property type="evidence" value="ECO:0007669"/>
    <property type="project" value="InterPro"/>
</dbReference>
<dbReference type="GO" id="GO:0005634">
    <property type="term" value="C:nucleus"/>
    <property type="evidence" value="ECO:0007669"/>
    <property type="project" value="TreeGrafter"/>
</dbReference>
<dbReference type="GO" id="GO:0000724">
    <property type="term" value="P:double-strand break repair via homologous recombination"/>
    <property type="evidence" value="ECO:0007669"/>
    <property type="project" value="TreeGrafter"/>
</dbReference>
<gene>
    <name evidence="2" type="ORF">MACK_003955</name>
</gene>
<sequence length="283" mass="32231">MSTNVAVSLFLQRLLHEKYMEDSNVDSLIQGIIRGTGTPFSSKASFIQHTNKLLSDIGFILVRVIVSGKKYYSLKDLDSTNSSVDALNKLTNRDLNISQELNDDQFKTPKRSFLSQIDSAPDVPENLTSSTFPYRSFLRQNSSKFTHSELMIFIDSINAIIQSGKPLPLRKQASYDSWTSLCSKRSLMDEISQLNLLERFEKRKWLEFYGNGTDIAPGIRFYFDLSNFFDLRNLSNCDSCNTLIIYNEFNCRECKKPFHPECASSNSSGNISDQMKCFTCSIT</sequence>
<reference evidence="2" key="1">
    <citation type="submission" date="2022-07" db="EMBL/GenBank/DDBJ databases">
        <title>Evaluation of T. orientalis genome assembly methods using nanopore sequencing and analysis of variation between genomes.</title>
        <authorList>
            <person name="Yam J."/>
            <person name="Micallef M.L."/>
            <person name="Liu M."/>
            <person name="Djordjevic S.P."/>
            <person name="Bogema D.R."/>
            <person name="Jenkins C."/>
        </authorList>
    </citation>
    <scope>NUCLEOTIDE SEQUENCE</scope>
    <source>
        <strain evidence="2">Goon Nure</strain>
    </source>
</reference>
<feature type="domain" description="Phorbol-ester/DAG-type" evidence="1">
    <location>
        <begin position="220"/>
        <end position="277"/>
    </location>
</feature>
<dbReference type="InterPro" id="IPR002219">
    <property type="entry name" value="PKC_DAG/PE"/>
</dbReference>
<proteinExistence type="predicted"/>
<accession>A0A976SJV3</accession>
<dbReference type="PANTHER" id="PTHR20973:SF0">
    <property type="entry name" value="NON-STRUCTURAL MAINTENANCE OF CHROMOSOMES ELEMENT 1 HOMOLOG"/>
    <property type="match status" value="1"/>
</dbReference>
<dbReference type="EMBL" id="CP056072">
    <property type="protein sequence ID" value="UVC50090.1"/>
    <property type="molecule type" value="Genomic_DNA"/>
</dbReference>
<evidence type="ECO:0000259" key="1">
    <source>
        <dbReference type="PROSITE" id="PS50081"/>
    </source>
</evidence>
<dbReference type="InterPro" id="IPR011513">
    <property type="entry name" value="Nse1"/>
</dbReference>
<name>A0A976SJV3_THEOR</name>
<dbReference type="Proteomes" id="UP000244811">
    <property type="component" value="Chromosome 4"/>
</dbReference>
<dbReference type="AlphaFoldDB" id="A0A976SJV3"/>
<evidence type="ECO:0000313" key="2">
    <source>
        <dbReference type="EMBL" id="UVC50090.1"/>
    </source>
</evidence>
<dbReference type="GO" id="GO:0004842">
    <property type="term" value="F:ubiquitin-protein transferase activity"/>
    <property type="evidence" value="ECO:0007669"/>
    <property type="project" value="TreeGrafter"/>
</dbReference>
<organism evidence="2 3">
    <name type="scientific">Theileria orientalis</name>
    <dbReference type="NCBI Taxonomy" id="68886"/>
    <lineage>
        <taxon>Eukaryota</taxon>
        <taxon>Sar</taxon>
        <taxon>Alveolata</taxon>
        <taxon>Apicomplexa</taxon>
        <taxon>Aconoidasida</taxon>
        <taxon>Piroplasmida</taxon>
        <taxon>Theileriidae</taxon>
        <taxon>Theileria</taxon>
    </lineage>
</organism>
<protein>
    <recommendedName>
        <fullName evidence="1">Phorbol-ester/DAG-type domain-containing protein</fullName>
    </recommendedName>
</protein>
<evidence type="ECO:0000313" key="3">
    <source>
        <dbReference type="Proteomes" id="UP000244811"/>
    </source>
</evidence>
<dbReference type="PROSITE" id="PS50081">
    <property type="entry name" value="ZF_DAG_PE_2"/>
    <property type="match status" value="1"/>
</dbReference>
<dbReference type="PANTHER" id="PTHR20973">
    <property type="entry name" value="NON-SMC ELEMENT 1-RELATED"/>
    <property type="match status" value="1"/>
</dbReference>